<keyword evidence="8" id="KW-0800">Toxin</keyword>
<dbReference type="HAMAP" id="MF_00265">
    <property type="entry name" value="VapC_Nob1"/>
    <property type="match status" value="1"/>
</dbReference>
<feature type="binding site" evidence="8">
    <location>
        <position position="98"/>
    </location>
    <ligand>
        <name>Mg(2+)</name>
        <dbReference type="ChEBI" id="CHEBI:18420"/>
    </ligand>
</feature>
<keyword evidence="2 8" id="KW-1277">Toxin-antitoxin system</keyword>
<name>A0ABQ6HZW9_9MICO</name>
<gene>
    <name evidence="8" type="primary">vapC</name>
    <name evidence="10" type="ORF">GCM10025864_17840</name>
</gene>
<dbReference type="InterPro" id="IPR029060">
    <property type="entry name" value="PIN-like_dom_sf"/>
</dbReference>
<comment type="caution">
    <text evidence="10">The sequence shown here is derived from an EMBL/GenBank/DDBJ whole genome shotgun (WGS) entry which is preliminary data.</text>
</comment>
<evidence type="ECO:0000313" key="11">
    <source>
        <dbReference type="Proteomes" id="UP001157091"/>
    </source>
</evidence>
<evidence type="ECO:0000256" key="1">
    <source>
        <dbReference type="ARBA" id="ARBA00001946"/>
    </source>
</evidence>
<evidence type="ECO:0000313" key="10">
    <source>
        <dbReference type="EMBL" id="GMA24025.1"/>
    </source>
</evidence>
<dbReference type="Proteomes" id="UP001157091">
    <property type="component" value="Unassembled WGS sequence"/>
</dbReference>
<organism evidence="10 11">
    <name type="scientific">Luteimicrobium album</name>
    <dbReference type="NCBI Taxonomy" id="1054550"/>
    <lineage>
        <taxon>Bacteria</taxon>
        <taxon>Bacillati</taxon>
        <taxon>Actinomycetota</taxon>
        <taxon>Actinomycetes</taxon>
        <taxon>Micrococcales</taxon>
        <taxon>Luteimicrobium</taxon>
    </lineage>
</organism>
<keyword evidence="11" id="KW-1185">Reference proteome</keyword>
<comment type="function">
    <text evidence="8">Toxic component of a toxin-antitoxin (TA) system. An RNase.</text>
</comment>
<dbReference type="SUPFAM" id="SSF88723">
    <property type="entry name" value="PIN domain-like"/>
    <property type="match status" value="1"/>
</dbReference>
<dbReference type="InterPro" id="IPR002716">
    <property type="entry name" value="PIN_dom"/>
</dbReference>
<evidence type="ECO:0000256" key="2">
    <source>
        <dbReference type="ARBA" id="ARBA00022649"/>
    </source>
</evidence>
<dbReference type="Gene3D" id="3.40.50.1010">
    <property type="entry name" value="5'-nuclease"/>
    <property type="match status" value="1"/>
</dbReference>
<dbReference type="PANTHER" id="PTHR33653:SF1">
    <property type="entry name" value="RIBONUCLEASE VAPC2"/>
    <property type="match status" value="1"/>
</dbReference>
<dbReference type="EMBL" id="BSUK01000001">
    <property type="protein sequence ID" value="GMA24025.1"/>
    <property type="molecule type" value="Genomic_DNA"/>
</dbReference>
<evidence type="ECO:0000256" key="8">
    <source>
        <dbReference type="HAMAP-Rule" id="MF_00265"/>
    </source>
</evidence>
<evidence type="ECO:0000256" key="3">
    <source>
        <dbReference type="ARBA" id="ARBA00022722"/>
    </source>
</evidence>
<keyword evidence="6 8" id="KW-0460">Magnesium</keyword>
<keyword evidence="3 8" id="KW-0540">Nuclease</keyword>
<evidence type="ECO:0000256" key="4">
    <source>
        <dbReference type="ARBA" id="ARBA00022723"/>
    </source>
</evidence>
<dbReference type="RefSeq" id="WP_284292919.1">
    <property type="nucleotide sequence ID" value="NZ_BSUK01000001.1"/>
</dbReference>
<evidence type="ECO:0000256" key="7">
    <source>
        <dbReference type="ARBA" id="ARBA00038093"/>
    </source>
</evidence>
<dbReference type="PANTHER" id="PTHR33653">
    <property type="entry name" value="RIBONUCLEASE VAPC2"/>
    <property type="match status" value="1"/>
</dbReference>
<accession>A0ABQ6HZW9</accession>
<comment type="cofactor">
    <cofactor evidence="1 8">
        <name>Mg(2+)</name>
        <dbReference type="ChEBI" id="CHEBI:18420"/>
    </cofactor>
</comment>
<sequence>MARRLILDTNTLIAFERGSFDPTELDDDDLAIAAITVAEYRVGIELALTAAQSAARSRVLAVVLDVITVLDYTERTAVEHARLLAHTRRLGIPRGAHDLIIAAHALEHGRQVLSVDAKARFHDLPGVDAVAPQA</sequence>
<protein>
    <recommendedName>
        <fullName evidence="8">Ribonuclease VapC</fullName>
        <shortName evidence="8">RNase VapC</shortName>
        <ecNumber evidence="8">3.1.-.-</ecNumber>
    </recommendedName>
    <alternativeName>
        <fullName evidence="8">Toxin VapC</fullName>
    </alternativeName>
</protein>
<comment type="similarity">
    <text evidence="7 8">Belongs to the PINc/VapC protein family.</text>
</comment>
<evidence type="ECO:0000256" key="5">
    <source>
        <dbReference type="ARBA" id="ARBA00022801"/>
    </source>
</evidence>
<feature type="domain" description="PIN" evidence="9">
    <location>
        <begin position="6"/>
        <end position="118"/>
    </location>
</feature>
<evidence type="ECO:0000256" key="6">
    <source>
        <dbReference type="ARBA" id="ARBA00022842"/>
    </source>
</evidence>
<keyword evidence="4 8" id="KW-0479">Metal-binding</keyword>
<reference evidence="11" key="1">
    <citation type="journal article" date="2019" name="Int. J. Syst. Evol. Microbiol.">
        <title>The Global Catalogue of Microorganisms (GCM) 10K type strain sequencing project: providing services to taxonomists for standard genome sequencing and annotation.</title>
        <authorList>
            <consortium name="The Broad Institute Genomics Platform"/>
            <consortium name="The Broad Institute Genome Sequencing Center for Infectious Disease"/>
            <person name="Wu L."/>
            <person name="Ma J."/>
        </authorList>
    </citation>
    <scope>NUCLEOTIDE SEQUENCE [LARGE SCALE GENOMIC DNA]</scope>
    <source>
        <strain evidence="11">NBRC 106348</strain>
    </source>
</reference>
<feature type="binding site" evidence="8">
    <location>
        <position position="8"/>
    </location>
    <ligand>
        <name>Mg(2+)</name>
        <dbReference type="ChEBI" id="CHEBI:18420"/>
    </ligand>
</feature>
<keyword evidence="5 8" id="KW-0378">Hydrolase</keyword>
<dbReference type="InterPro" id="IPR022907">
    <property type="entry name" value="VapC_family"/>
</dbReference>
<dbReference type="Pfam" id="PF01850">
    <property type="entry name" value="PIN"/>
    <property type="match status" value="1"/>
</dbReference>
<dbReference type="EC" id="3.1.-.-" evidence="8"/>
<dbReference type="InterPro" id="IPR050556">
    <property type="entry name" value="Type_II_TA_system_RNase"/>
</dbReference>
<proteinExistence type="inferred from homology"/>
<evidence type="ECO:0000259" key="9">
    <source>
        <dbReference type="Pfam" id="PF01850"/>
    </source>
</evidence>